<dbReference type="EMBL" id="VSRR010042875">
    <property type="protein sequence ID" value="MPC76221.1"/>
    <property type="molecule type" value="Genomic_DNA"/>
</dbReference>
<dbReference type="PROSITE" id="PS50158">
    <property type="entry name" value="ZF_CCHC"/>
    <property type="match status" value="1"/>
</dbReference>
<sequence>MTARISQQQHVLEPGPCQLLPVTYASNAGARITSLGIVWIVIEEQCVVAGAALGKHVRCFKCGGLGHVASACSGNECGEREPVPPSSPGSL</sequence>
<evidence type="ECO:0000256" key="1">
    <source>
        <dbReference type="PROSITE-ProRule" id="PRU00047"/>
    </source>
</evidence>
<feature type="domain" description="CCHC-type" evidence="2">
    <location>
        <begin position="58"/>
        <end position="72"/>
    </location>
</feature>
<proteinExistence type="predicted"/>
<keyword evidence="1" id="KW-0863">Zinc-finger</keyword>
<dbReference type="Proteomes" id="UP000324222">
    <property type="component" value="Unassembled WGS sequence"/>
</dbReference>
<dbReference type="InterPro" id="IPR001878">
    <property type="entry name" value="Znf_CCHC"/>
</dbReference>
<comment type="caution">
    <text evidence="3">The sequence shown here is derived from an EMBL/GenBank/DDBJ whole genome shotgun (WGS) entry which is preliminary data.</text>
</comment>
<dbReference type="GO" id="GO:0008270">
    <property type="term" value="F:zinc ion binding"/>
    <property type="evidence" value="ECO:0007669"/>
    <property type="project" value="UniProtKB-KW"/>
</dbReference>
<reference evidence="3 4" key="1">
    <citation type="submission" date="2019-05" db="EMBL/GenBank/DDBJ databases">
        <title>Another draft genome of Portunus trituberculatus and its Hox gene families provides insights of decapod evolution.</title>
        <authorList>
            <person name="Jeong J.-H."/>
            <person name="Song I."/>
            <person name="Kim S."/>
            <person name="Choi T."/>
            <person name="Kim D."/>
            <person name="Ryu S."/>
            <person name="Kim W."/>
        </authorList>
    </citation>
    <scope>NUCLEOTIDE SEQUENCE [LARGE SCALE GENOMIC DNA]</scope>
    <source>
        <tissue evidence="3">Muscle</tissue>
    </source>
</reference>
<accession>A0A5B7HT80</accession>
<dbReference type="Pfam" id="PF00098">
    <property type="entry name" value="zf-CCHC"/>
    <property type="match status" value="1"/>
</dbReference>
<evidence type="ECO:0000259" key="2">
    <source>
        <dbReference type="PROSITE" id="PS50158"/>
    </source>
</evidence>
<keyword evidence="4" id="KW-1185">Reference proteome</keyword>
<organism evidence="3 4">
    <name type="scientific">Portunus trituberculatus</name>
    <name type="common">Swimming crab</name>
    <name type="synonym">Neptunus trituberculatus</name>
    <dbReference type="NCBI Taxonomy" id="210409"/>
    <lineage>
        <taxon>Eukaryota</taxon>
        <taxon>Metazoa</taxon>
        <taxon>Ecdysozoa</taxon>
        <taxon>Arthropoda</taxon>
        <taxon>Crustacea</taxon>
        <taxon>Multicrustacea</taxon>
        <taxon>Malacostraca</taxon>
        <taxon>Eumalacostraca</taxon>
        <taxon>Eucarida</taxon>
        <taxon>Decapoda</taxon>
        <taxon>Pleocyemata</taxon>
        <taxon>Brachyura</taxon>
        <taxon>Eubrachyura</taxon>
        <taxon>Portunoidea</taxon>
        <taxon>Portunidae</taxon>
        <taxon>Portuninae</taxon>
        <taxon>Portunus</taxon>
    </lineage>
</organism>
<dbReference type="GO" id="GO:0003676">
    <property type="term" value="F:nucleic acid binding"/>
    <property type="evidence" value="ECO:0007669"/>
    <property type="project" value="InterPro"/>
</dbReference>
<name>A0A5B7HT80_PORTR</name>
<gene>
    <name evidence="3" type="ORF">E2C01_070628</name>
</gene>
<keyword evidence="1" id="KW-0479">Metal-binding</keyword>
<protein>
    <recommendedName>
        <fullName evidence="2">CCHC-type domain-containing protein</fullName>
    </recommendedName>
</protein>
<keyword evidence="1" id="KW-0862">Zinc</keyword>
<evidence type="ECO:0000313" key="4">
    <source>
        <dbReference type="Proteomes" id="UP000324222"/>
    </source>
</evidence>
<dbReference type="AlphaFoldDB" id="A0A5B7HT80"/>
<evidence type="ECO:0000313" key="3">
    <source>
        <dbReference type="EMBL" id="MPC76221.1"/>
    </source>
</evidence>